<dbReference type="EMBL" id="MN740650">
    <property type="protein sequence ID" value="QHS79704.1"/>
    <property type="molecule type" value="Genomic_DNA"/>
</dbReference>
<organism evidence="1">
    <name type="scientific">viral metagenome</name>
    <dbReference type="NCBI Taxonomy" id="1070528"/>
    <lineage>
        <taxon>unclassified sequences</taxon>
        <taxon>metagenomes</taxon>
        <taxon>organismal metagenomes</taxon>
    </lineage>
</organism>
<evidence type="ECO:0000313" key="1">
    <source>
        <dbReference type="EMBL" id="QHS79704.1"/>
    </source>
</evidence>
<dbReference type="CDD" id="cd00761">
    <property type="entry name" value="Glyco_tranf_GTA_type"/>
    <property type="match status" value="1"/>
</dbReference>
<evidence type="ECO:0008006" key="2">
    <source>
        <dbReference type="Google" id="ProtNLM"/>
    </source>
</evidence>
<accession>A0A6C0AIT1</accession>
<dbReference type="SUPFAM" id="SSF53448">
    <property type="entry name" value="Nucleotide-diphospho-sugar transferases"/>
    <property type="match status" value="1"/>
</dbReference>
<dbReference type="InterPro" id="IPR029044">
    <property type="entry name" value="Nucleotide-diphossugar_trans"/>
</dbReference>
<proteinExistence type="predicted"/>
<reference evidence="1" key="1">
    <citation type="journal article" date="2020" name="Nature">
        <title>Giant virus diversity and host interactions through global metagenomics.</title>
        <authorList>
            <person name="Schulz F."/>
            <person name="Roux S."/>
            <person name="Paez-Espino D."/>
            <person name="Jungbluth S."/>
            <person name="Walsh D.A."/>
            <person name="Denef V.J."/>
            <person name="McMahon K.D."/>
            <person name="Konstantinidis K.T."/>
            <person name="Eloe-Fadrosh E.A."/>
            <person name="Kyrpides N.C."/>
            <person name="Woyke T."/>
        </authorList>
    </citation>
    <scope>NUCLEOTIDE SEQUENCE</scope>
    <source>
        <strain evidence="1">GVMAG-S-1035303-20</strain>
    </source>
</reference>
<sequence>MEVMDAGISFIVRIRNEEATLARSIRSLISLTIPHEIVLILHRCTDTSADIAASLAAENPHVRILTYDHAVSRAGYETLATDATSDHSFVRYSNWCVEQARYPWMFRWDADFVMTHPLVDYMNMQVWEPKNLRIGLTAKNGTHENQEYYLHQSSVRNTKHIFWEMTGFPGDTISFHLETIMYVIHLSELSDLKAYWREPPWFETDQSAEAVQVKERYDKLVAEFGPEPPGMARASNPECDKVFKEIASAENCGGPSYVNFFA</sequence>
<dbReference type="AlphaFoldDB" id="A0A6C0AIT1"/>
<protein>
    <recommendedName>
        <fullName evidence="2">Glycosyltransferase</fullName>
    </recommendedName>
</protein>
<name>A0A6C0AIT1_9ZZZZ</name>
<dbReference type="Gene3D" id="3.90.550.10">
    <property type="entry name" value="Spore Coat Polysaccharide Biosynthesis Protein SpsA, Chain A"/>
    <property type="match status" value="1"/>
</dbReference>